<feature type="signal peptide" evidence="2">
    <location>
        <begin position="1"/>
        <end position="20"/>
    </location>
</feature>
<dbReference type="Proteomes" id="UP000464495">
    <property type="component" value="Chromosome"/>
</dbReference>
<feature type="region of interest" description="Disordered" evidence="1">
    <location>
        <begin position="30"/>
        <end position="59"/>
    </location>
</feature>
<dbReference type="PROSITE" id="PS51257">
    <property type="entry name" value="PROKAR_LIPOPROTEIN"/>
    <property type="match status" value="1"/>
</dbReference>
<sequence length="92" mass="9166">MKRSSIVLGAAMMGSAGLLAACDAPMATTDDGAAPAATATAAAPAAEGGATPMPPSLTSDERVIWNSLTEDARREAAAYIRNGGTLTQFVAI</sequence>
<dbReference type="AlphaFoldDB" id="A0A6P1T3B9"/>
<reference evidence="3 4" key="1">
    <citation type="submission" date="2019-12" db="EMBL/GenBank/DDBJ databases">
        <title>Complete genome sequence of Algicella marina strain 9Alg 56(T) isolated from the red alga Tichocarpus crinitus.</title>
        <authorList>
            <person name="Kim S.-G."/>
            <person name="Nedashkovskaya O.I."/>
        </authorList>
    </citation>
    <scope>NUCLEOTIDE SEQUENCE [LARGE SCALE GENOMIC DNA]</scope>
    <source>
        <strain evidence="3 4">9Alg 56</strain>
    </source>
</reference>
<gene>
    <name evidence="3" type="ORF">GO499_14315</name>
</gene>
<evidence type="ECO:0000313" key="3">
    <source>
        <dbReference type="EMBL" id="QHQ36261.1"/>
    </source>
</evidence>
<feature type="chain" id="PRO_5027056686" evidence="2">
    <location>
        <begin position="21"/>
        <end position="92"/>
    </location>
</feature>
<protein>
    <submittedName>
        <fullName evidence="3">Uncharacterized protein</fullName>
    </submittedName>
</protein>
<accession>A0A6P1T3B9</accession>
<evidence type="ECO:0000256" key="2">
    <source>
        <dbReference type="SAM" id="SignalP"/>
    </source>
</evidence>
<feature type="compositionally biased region" description="Low complexity" evidence="1">
    <location>
        <begin position="30"/>
        <end position="51"/>
    </location>
</feature>
<name>A0A6P1T3B9_9RHOB</name>
<evidence type="ECO:0000313" key="4">
    <source>
        <dbReference type="Proteomes" id="UP000464495"/>
    </source>
</evidence>
<organism evidence="3 4">
    <name type="scientific">Algicella marina</name>
    <dbReference type="NCBI Taxonomy" id="2683284"/>
    <lineage>
        <taxon>Bacteria</taxon>
        <taxon>Pseudomonadati</taxon>
        <taxon>Pseudomonadota</taxon>
        <taxon>Alphaproteobacteria</taxon>
        <taxon>Rhodobacterales</taxon>
        <taxon>Paracoccaceae</taxon>
        <taxon>Algicella</taxon>
    </lineage>
</organism>
<dbReference type="EMBL" id="CP046620">
    <property type="protein sequence ID" value="QHQ36261.1"/>
    <property type="molecule type" value="Genomic_DNA"/>
</dbReference>
<dbReference type="RefSeq" id="WP_161862809.1">
    <property type="nucleotide sequence ID" value="NZ_CP046620.1"/>
</dbReference>
<evidence type="ECO:0000256" key="1">
    <source>
        <dbReference type="SAM" id="MobiDB-lite"/>
    </source>
</evidence>
<keyword evidence="4" id="KW-1185">Reference proteome</keyword>
<keyword evidence="2" id="KW-0732">Signal</keyword>
<proteinExistence type="predicted"/>
<dbReference type="KEGG" id="amaq:GO499_14315"/>